<feature type="transmembrane region" description="Helical" evidence="7">
    <location>
        <begin position="220"/>
        <end position="243"/>
    </location>
</feature>
<dbReference type="Pfam" id="PF00528">
    <property type="entry name" value="BPD_transp_1"/>
    <property type="match status" value="1"/>
</dbReference>
<evidence type="ECO:0000259" key="8">
    <source>
        <dbReference type="PROSITE" id="PS50928"/>
    </source>
</evidence>
<dbReference type="eggNOG" id="COG0600">
    <property type="taxonomic scope" value="Bacteria"/>
</dbReference>
<evidence type="ECO:0000313" key="10">
    <source>
        <dbReference type="Proteomes" id="UP000009226"/>
    </source>
</evidence>
<evidence type="ECO:0000256" key="2">
    <source>
        <dbReference type="ARBA" id="ARBA00022448"/>
    </source>
</evidence>
<dbReference type="GO" id="GO:0005886">
    <property type="term" value="C:plasma membrane"/>
    <property type="evidence" value="ECO:0007669"/>
    <property type="project" value="UniProtKB-SubCell"/>
</dbReference>
<dbReference type="EMBL" id="CP002736">
    <property type="protein sequence ID" value="AEF93292.1"/>
    <property type="molecule type" value="Genomic_DNA"/>
</dbReference>
<proteinExistence type="inferred from homology"/>
<protein>
    <submittedName>
        <fullName evidence="9">ABC-type transporter, integral membrane subunit</fullName>
    </submittedName>
</protein>
<evidence type="ECO:0000256" key="5">
    <source>
        <dbReference type="ARBA" id="ARBA00022989"/>
    </source>
</evidence>
<dbReference type="PANTHER" id="PTHR30151">
    <property type="entry name" value="ALKANE SULFONATE ABC TRANSPORTER-RELATED, MEMBRANE SUBUNIT"/>
    <property type="match status" value="1"/>
</dbReference>
<dbReference type="AlphaFoldDB" id="F6B6W7"/>
<accession>F6B6W7</accession>
<name>F6B6W7_DESCC</name>
<gene>
    <name evidence="9" type="ordered locus">Desca_0397</name>
</gene>
<dbReference type="InterPro" id="IPR000515">
    <property type="entry name" value="MetI-like"/>
</dbReference>
<evidence type="ECO:0000256" key="4">
    <source>
        <dbReference type="ARBA" id="ARBA00022692"/>
    </source>
</evidence>
<comment type="subcellular location">
    <subcellularLocation>
        <location evidence="1 7">Cell membrane</location>
        <topology evidence="1 7">Multi-pass membrane protein</topology>
    </subcellularLocation>
</comment>
<dbReference type="InterPro" id="IPR035906">
    <property type="entry name" value="MetI-like_sf"/>
</dbReference>
<dbReference type="PANTHER" id="PTHR30151:SF0">
    <property type="entry name" value="ABC TRANSPORTER PERMEASE PROTEIN MJ0413-RELATED"/>
    <property type="match status" value="1"/>
</dbReference>
<keyword evidence="10" id="KW-1185">Reference proteome</keyword>
<dbReference type="HOGENOM" id="CLU_046113_1_3_9"/>
<sequence length="255" mass="28743" precursor="true">MKNKKKEAGHKQISTILSIASLLLFWQLLSALLEMNGINTLPGPVPSFKTFFTEMTKTLWYHFYVSTYRVLVSLGISLLLAVPMGMVAGREEKLDRYLAPLIYLVYPIPKIVFLPILMILFGLGDVSKIALISFVLFFQILVTTRDAARGINKEVITSVLSLGATRRDIYRHVVWPAVIPEVLTSLRIASGTAIAVLFFAETVASREGLGYYLLDAWSMYAYKEMFAGIIAMGLLGFIIYMGLDYIEHKVCRWKQ</sequence>
<evidence type="ECO:0000256" key="1">
    <source>
        <dbReference type="ARBA" id="ARBA00004651"/>
    </source>
</evidence>
<evidence type="ECO:0000256" key="7">
    <source>
        <dbReference type="RuleBase" id="RU363032"/>
    </source>
</evidence>
<dbReference type="GO" id="GO:0055085">
    <property type="term" value="P:transmembrane transport"/>
    <property type="evidence" value="ECO:0007669"/>
    <property type="project" value="InterPro"/>
</dbReference>
<dbReference type="Gene3D" id="1.10.3720.10">
    <property type="entry name" value="MetI-like"/>
    <property type="match status" value="1"/>
</dbReference>
<evidence type="ECO:0000256" key="6">
    <source>
        <dbReference type="ARBA" id="ARBA00023136"/>
    </source>
</evidence>
<feature type="transmembrane region" description="Helical" evidence="7">
    <location>
        <begin position="129"/>
        <end position="148"/>
    </location>
</feature>
<organism evidence="9 10">
    <name type="scientific">Desulfotomaculum nigrificans (strain DSM 14880 / VKM B-2319 / CO-1-SRB)</name>
    <name type="common">Desulfotomaculum carboxydivorans</name>
    <dbReference type="NCBI Taxonomy" id="868595"/>
    <lineage>
        <taxon>Bacteria</taxon>
        <taxon>Bacillati</taxon>
        <taxon>Bacillota</taxon>
        <taxon>Clostridia</taxon>
        <taxon>Eubacteriales</taxon>
        <taxon>Desulfotomaculaceae</taxon>
        <taxon>Desulfotomaculum</taxon>
    </lineage>
</organism>
<keyword evidence="2 7" id="KW-0813">Transport</keyword>
<dbReference type="CDD" id="cd06261">
    <property type="entry name" value="TM_PBP2"/>
    <property type="match status" value="1"/>
</dbReference>
<feature type="transmembrane region" description="Helical" evidence="7">
    <location>
        <begin position="68"/>
        <end position="89"/>
    </location>
</feature>
<feature type="transmembrane region" description="Helical" evidence="7">
    <location>
        <begin position="173"/>
        <end position="200"/>
    </location>
</feature>
<keyword evidence="3" id="KW-1003">Cell membrane</keyword>
<dbReference type="KEGG" id="dca:Desca_0397"/>
<dbReference type="PROSITE" id="PS50928">
    <property type="entry name" value="ABC_TM1"/>
    <property type="match status" value="1"/>
</dbReference>
<feature type="transmembrane region" description="Helical" evidence="7">
    <location>
        <begin position="101"/>
        <end position="123"/>
    </location>
</feature>
<evidence type="ECO:0000313" key="9">
    <source>
        <dbReference type="EMBL" id="AEF93292.1"/>
    </source>
</evidence>
<dbReference type="STRING" id="868595.Desca_0397"/>
<keyword evidence="5 7" id="KW-1133">Transmembrane helix</keyword>
<feature type="transmembrane region" description="Helical" evidence="7">
    <location>
        <begin position="12"/>
        <end position="33"/>
    </location>
</feature>
<feature type="domain" description="ABC transmembrane type-1" evidence="8">
    <location>
        <begin position="63"/>
        <end position="247"/>
    </location>
</feature>
<dbReference type="Proteomes" id="UP000009226">
    <property type="component" value="Chromosome"/>
</dbReference>
<dbReference type="RefSeq" id="WP_013809597.1">
    <property type="nucleotide sequence ID" value="NC_015565.1"/>
</dbReference>
<reference evidence="9" key="1">
    <citation type="submission" date="2011-05" db="EMBL/GenBank/DDBJ databases">
        <title>Complete sequence of Desulfotomaculum carboxydivorans CO-1-SRB.</title>
        <authorList>
            <consortium name="US DOE Joint Genome Institute"/>
            <person name="Lucas S."/>
            <person name="Han J."/>
            <person name="Lapidus A."/>
            <person name="Cheng J.-F."/>
            <person name="Goodwin L."/>
            <person name="Pitluck S."/>
            <person name="Peters L."/>
            <person name="Mikhailova N."/>
            <person name="Lu M."/>
            <person name="Han C."/>
            <person name="Tapia R."/>
            <person name="Land M."/>
            <person name="Hauser L."/>
            <person name="Kyrpides N."/>
            <person name="Ivanova N."/>
            <person name="Pagani I."/>
            <person name="Stams A."/>
            <person name="Plugge C."/>
            <person name="Muyzer G."/>
            <person name="Kuever J."/>
            <person name="Parshina S."/>
            <person name="Ivanova A."/>
            <person name="Nazina T."/>
            <person name="Woyke T."/>
        </authorList>
    </citation>
    <scope>NUCLEOTIDE SEQUENCE [LARGE SCALE GENOMIC DNA]</scope>
    <source>
        <strain evidence="9">CO-1-SRB</strain>
    </source>
</reference>
<dbReference type="SUPFAM" id="SSF161098">
    <property type="entry name" value="MetI-like"/>
    <property type="match status" value="1"/>
</dbReference>
<evidence type="ECO:0000256" key="3">
    <source>
        <dbReference type="ARBA" id="ARBA00022475"/>
    </source>
</evidence>
<keyword evidence="6 7" id="KW-0472">Membrane</keyword>
<keyword evidence="4 7" id="KW-0812">Transmembrane</keyword>
<comment type="similarity">
    <text evidence="7">Belongs to the binding-protein-dependent transport system permease family.</text>
</comment>